<protein>
    <submittedName>
        <fullName evidence="7">Outer membrane beta-barrel family protein</fullName>
    </submittedName>
</protein>
<feature type="chain" id="PRO_5045353634" evidence="4">
    <location>
        <begin position="20"/>
        <end position="735"/>
    </location>
</feature>
<evidence type="ECO:0000256" key="4">
    <source>
        <dbReference type="SAM" id="SignalP"/>
    </source>
</evidence>
<keyword evidence="8" id="KW-1185">Reference proteome</keyword>
<evidence type="ECO:0000313" key="7">
    <source>
        <dbReference type="EMBL" id="GAA4316528.1"/>
    </source>
</evidence>
<feature type="signal peptide" evidence="4">
    <location>
        <begin position="1"/>
        <end position="19"/>
    </location>
</feature>
<accession>A0ABP8G3G8</accession>
<dbReference type="Proteomes" id="UP001500582">
    <property type="component" value="Unassembled WGS sequence"/>
</dbReference>
<keyword evidence="2" id="KW-0472">Membrane</keyword>
<comment type="subcellular location">
    <subcellularLocation>
        <location evidence="1">Cell outer membrane</location>
    </subcellularLocation>
</comment>
<keyword evidence="3" id="KW-0998">Cell outer membrane</keyword>
<dbReference type="Pfam" id="PF14905">
    <property type="entry name" value="OMP_b-brl_3"/>
    <property type="match status" value="1"/>
</dbReference>
<feature type="domain" description="TonB-dependent receptor plug" evidence="5">
    <location>
        <begin position="51"/>
        <end position="142"/>
    </location>
</feature>
<evidence type="ECO:0000256" key="1">
    <source>
        <dbReference type="ARBA" id="ARBA00004442"/>
    </source>
</evidence>
<dbReference type="SUPFAM" id="SSF56935">
    <property type="entry name" value="Porins"/>
    <property type="match status" value="1"/>
</dbReference>
<comment type="caution">
    <text evidence="7">The sequence shown here is derived from an EMBL/GenBank/DDBJ whole genome shotgun (WGS) entry which is preliminary data.</text>
</comment>
<feature type="domain" description="Outer membrane protein beta-barrel" evidence="6">
    <location>
        <begin position="303"/>
        <end position="710"/>
    </location>
</feature>
<proteinExistence type="predicted"/>
<evidence type="ECO:0000256" key="3">
    <source>
        <dbReference type="ARBA" id="ARBA00023237"/>
    </source>
</evidence>
<evidence type="ECO:0000259" key="6">
    <source>
        <dbReference type="Pfam" id="PF14905"/>
    </source>
</evidence>
<dbReference type="InterPro" id="IPR036942">
    <property type="entry name" value="Beta-barrel_TonB_sf"/>
</dbReference>
<organism evidence="7 8">
    <name type="scientific">Mucilaginibacter gynuensis</name>
    <dbReference type="NCBI Taxonomy" id="1302236"/>
    <lineage>
        <taxon>Bacteria</taxon>
        <taxon>Pseudomonadati</taxon>
        <taxon>Bacteroidota</taxon>
        <taxon>Sphingobacteriia</taxon>
        <taxon>Sphingobacteriales</taxon>
        <taxon>Sphingobacteriaceae</taxon>
        <taxon>Mucilaginibacter</taxon>
    </lineage>
</organism>
<dbReference type="Pfam" id="PF07715">
    <property type="entry name" value="Plug"/>
    <property type="match status" value="1"/>
</dbReference>
<dbReference type="InterPro" id="IPR041700">
    <property type="entry name" value="OMP_b-brl_3"/>
</dbReference>
<evidence type="ECO:0000256" key="2">
    <source>
        <dbReference type="ARBA" id="ARBA00023136"/>
    </source>
</evidence>
<keyword evidence="4" id="KW-0732">Signal</keyword>
<evidence type="ECO:0000313" key="8">
    <source>
        <dbReference type="Proteomes" id="UP001500582"/>
    </source>
</evidence>
<dbReference type="InterPro" id="IPR037066">
    <property type="entry name" value="Plug_dom_sf"/>
</dbReference>
<sequence>MKTSLLFLIILFAPLLSLAQTGSNKTNDTSKATKKIGLNEVTIKSKRPLIQTEIDKTVVNVAAMLSSASSNTLEVLEKTPGVTVNAGGEISLNGRAGVLVLIDGRQTYLSAADLANYLKSIPGGNLDKIELMDNPPARYDAAGNGVINIRLKKNRQSGFTGSLSSGYAQGKLPRNNNSLNLNYNYNKLNIFSNLGYSYDKNYSDDVYNRSFFNTDGNVTNRLLLNNYQQNKGKGINTNIGMDYAPTKSTTYGMQVSYNHSTRYNVLNSGNINYGITIPDSTGNSYTDARDSRDNLNTNLNFYHRFGETGREITADANYLRYTADGEQNLQNLVYLPDGALKHSDNFLYSLPSTMNIYTAKADYVHPLKNKAKLEAGIKWSWVSNDNPSDYYQLVNGEQIIDNGRSNHFKYREDFTAAYITGQKAWKRIGIQAGLRAEHTSANGLQLGNEAGGASAFNKDYTQVFPSVFINYKLDTISKNSLSFIVTRRINRPNYQLLNPFLFYRDQYSYSLGNPELNPQYQYRYELKYQHGQTFRTGLSYNRFTNVIFQTTNVVEGRFITKPENVSEGYILLFNSGLNISPAKWWTFNTDVLLSRMGLNGQAYGEKLNPATFAARINVLNQLQFGKGWSAELGGYYSSRDLNGQTFTSAMVRANAGLQKKIWKDKGSIRLVMEDIFHSWKYRNNSVALKQAYYYQTGESDTRRFGIAFTYNFGSDTFARKSKHKDNALDEEKGRM</sequence>
<name>A0ABP8G3G8_9SPHI</name>
<evidence type="ECO:0000259" key="5">
    <source>
        <dbReference type="Pfam" id="PF07715"/>
    </source>
</evidence>
<dbReference type="Gene3D" id="2.40.170.20">
    <property type="entry name" value="TonB-dependent receptor, beta-barrel domain"/>
    <property type="match status" value="1"/>
</dbReference>
<dbReference type="Gene3D" id="2.170.130.10">
    <property type="entry name" value="TonB-dependent receptor, plug domain"/>
    <property type="match status" value="1"/>
</dbReference>
<gene>
    <name evidence="7" type="ORF">GCM10023149_13540</name>
</gene>
<dbReference type="EMBL" id="BAABFT010000003">
    <property type="protein sequence ID" value="GAA4316528.1"/>
    <property type="molecule type" value="Genomic_DNA"/>
</dbReference>
<reference evidence="8" key="1">
    <citation type="journal article" date="2019" name="Int. J. Syst. Evol. Microbiol.">
        <title>The Global Catalogue of Microorganisms (GCM) 10K type strain sequencing project: providing services to taxonomists for standard genome sequencing and annotation.</title>
        <authorList>
            <consortium name="The Broad Institute Genomics Platform"/>
            <consortium name="The Broad Institute Genome Sequencing Center for Infectious Disease"/>
            <person name="Wu L."/>
            <person name="Ma J."/>
        </authorList>
    </citation>
    <scope>NUCLEOTIDE SEQUENCE [LARGE SCALE GENOMIC DNA]</scope>
    <source>
        <strain evidence="8">JCM 17705</strain>
    </source>
</reference>
<dbReference type="RefSeq" id="WP_345210258.1">
    <property type="nucleotide sequence ID" value="NZ_BAABFT010000003.1"/>
</dbReference>
<dbReference type="InterPro" id="IPR012910">
    <property type="entry name" value="Plug_dom"/>
</dbReference>